<dbReference type="HOGENOM" id="CLU_199304_0_0_1"/>
<gene>
    <name evidence="2" type="ordered locus">MTR_1g086900</name>
</gene>
<accession>G7ICX0</accession>
<proteinExistence type="predicted"/>
<name>G7ICX0_MEDTR</name>
<feature type="transmembrane region" description="Helical" evidence="1">
    <location>
        <begin position="56"/>
        <end position="74"/>
    </location>
</feature>
<evidence type="ECO:0000313" key="3">
    <source>
        <dbReference type="EnsemblPlants" id="AES61641"/>
    </source>
</evidence>
<keyword evidence="4" id="KW-1185">Reference proteome</keyword>
<dbReference type="AlphaFoldDB" id="G7ICX0"/>
<evidence type="ECO:0000256" key="1">
    <source>
        <dbReference type="SAM" id="Phobius"/>
    </source>
</evidence>
<reference evidence="2 4" key="2">
    <citation type="journal article" date="2014" name="BMC Genomics">
        <title>An improved genome release (version Mt4.0) for the model legume Medicago truncatula.</title>
        <authorList>
            <person name="Tang H."/>
            <person name="Krishnakumar V."/>
            <person name="Bidwell S."/>
            <person name="Rosen B."/>
            <person name="Chan A."/>
            <person name="Zhou S."/>
            <person name="Gentzbittel L."/>
            <person name="Childs K.L."/>
            <person name="Yandell M."/>
            <person name="Gundlach H."/>
            <person name="Mayer K.F."/>
            <person name="Schwartz D.C."/>
            <person name="Town C.D."/>
        </authorList>
    </citation>
    <scope>GENOME REANNOTATION</scope>
    <source>
        <strain evidence="3 4">cv. Jemalong A17</strain>
    </source>
</reference>
<evidence type="ECO:0000313" key="2">
    <source>
        <dbReference type="EMBL" id="AES61641.1"/>
    </source>
</evidence>
<sequence>MIIVYDDILKACFSKHSQWPPKSFRLRQWPPKNFRLSPGLRVNAAISFLGCLRSNYSLVILLIGCLIAFAFARLES</sequence>
<evidence type="ECO:0000313" key="4">
    <source>
        <dbReference type="Proteomes" id="UP000002051"/>
    </source>
</evidence>
<keyword evidence="1 2" id="KW-0812">Transmembrane</keyword>
<reference evidence="2 4" key="1">
    <citation type="journal article" date="2011" name="Nature">
        <title>The Medicago genome provides insight into the evolution of rhizobial symbioses.</title>
        <authorList>
            <person name="Young N.D."/>
            <person name="Debelle F."/>
            <person name="Oldroyd G.E."/>
            <person name="Geurts R."/>
            <person name="Cannon S.B."/>
            <person name="Udvardi M.K."/>
            <person name="Benedito V.A."/>
            <person name="Mayer K.F."/>
            <person name="Gouzy J."/>
            <person name="Schoof H."/>
            <person name="Van de Peer Y."/>
            <person name="Proost S."/>
            <person name="Cook D.R."/>
            <person name="Meyers B.C."/>
            <person name="Spannagl M."/>
            <person name="Cheung F."/>
            <person name="De Mita S."/>
            <person name="Krishnakumar V."/>
            <person name="Gundlach H."/>
            <person name="Zhou S."/>
            <person name="Mudge J."/>
            <person name="Bharti A.K."/>
            <person name="Murray J.D."/>
            <person name="Naoumkina M.A."/>
            <person name="Rosen B."/>
            <person name="Silverstein K.A."/>
            <person name="Tang H."/>
            <person name="Rombauts S."/>
            <person name="Zhao P.X."/>
            <person name="Zhou P."/>
            <person name="Barbe V."/>
            <person name="Bardou P."/>
            <person name="Bechner M."/>
            <person name="Bellec A."/>
            <person name="Berger A."/>
            <person name="Berges H."/>
            <person name="Bidwell S."/>
            <person name="Bisseling T."/>
            <person name="Choisne N."/>
            <person name="Couloux A."/>
            <person name="Denny R."/>
            <person name="Deshpande S."/>
            <person name="Dai X."/>
            <person name="Doyle J.J."/>
            <person name="Dudez A.M."/>
            <person name="Farmer A.D."/>
            <person name="Fouteau S."/>
            <person name="Franken C."/>
            <person name="Gibelin C."/>
            <person name="Gish J."/>
            <person name="Goldstein S."/>
            <person name="Gonzalez A.J."/>
            <person name="Green P.J."/>
            <person name="Hallab A."/>
            <person name="Hartog M."/>
            <person name="Hua A."/>
            <person name="Humphray S.J."/>
            <person name="Jeong D.H."/>
            <person name="Jing Y."/>
            <person name="Jocker A."/>
            <person name="Kenton S.M."/>
            <person name="Kim D.J."/>
            <person name="Klee K."/>
            <person name="Lai H."/>
            <person name="Lang C."/>
            <person name="Lin S."/>
            <person name="Macmil S.L."/>
            <person name="Magdelenat G."/>
            <person name="Matthews L."/>
            <person name="McCorrison J."/>
            <person name="Monaghan E.L."/>
            <person name="Mun J.H."/>
            <person name="Najar F.Z."/>
            <person name="Nicholson C."/>
            <person name="Noirot C."/>
            <person name="O'Bleness M."/>
            <person name="Paule C.R."/>
            <person name="Poulain J."/>
            <person name="Prion F."/>
            <person name="Qin B."/>
            <person name="Qu C."/>
            <person name="Retzel E.F."/>
            <person name="Riddle C."/>
            <person name="Sallet E."/>
            <person name="Samain S."/>
            <person name="Samson N."/>
            <person name="Sanders I."/>
            <person name="Saurat O."/>
            <person name="Scarpelli C."/>
            <person name="Schiex T."/>
            <person name="Segurens B."/>
            <person name="Severin A.J."/>
            <person name="Sherrier D.J."/>
            <person name="Shi R."/>
            <person name="Sims S."/>
            <person name="Singer S.R."/>
            <person name="Sinharoy S."/>
            <person name="Sterck L."/>
            <person name="Viollet A."/>
            <person name="Wang B.B."/>
            <person name="Wang K."/>
            <person name="Wang M."/>
            <person name="Wang X."/>
            <person name="Warfsmann J."/>
            <person name="Weissenbach J."/>
            <person name="White D.D."/>
            <person name="White J.D."/>
            <person name="Wiley G.B."/>
            <person name="Wincker P."/>
            <person name="Xing Y."/>
            <person name="Yang L."/>
            <person name="Yao Z."/>
            <person name="Ying F."/>
            <person name="Zhai J."/>
            <person name="Zhou L."/>
            <person name="Zuber A."/>
            <person name="Denarie J."/>
            <person name="Dixon R.A."/>
            <person name="May G.D."/>
            <person name="Schwartz D.C."/>
            <person name="Rogers J."/>
            <person name="Quetier F."/>
            <person name="Town C.D."/>
            <person name="Roe B.A."/>
        </authorList>
    </citation>
    <scope>NUCLEOTIDE SEQUENCE [LARGE SCALE GENOMIC DNA]</scope>
    <source>
        <strain evidence="2">A17</strain>
        <strain evidence="3 4">cv. Jemalong A17</strain>
    </source>
</reference>
<reference evidence="3" key="3">
    <citation type="submission" date="2015-04" db="UniProtKB">
        <authorList>
            <consortium name="EnsemblPlants"/>
        </authorList>
    </citation>
    <scope>IDENTIFICATION</scope>
    <source>
        <strain evidence="3">cv. Jemalong A17</strain>
    </source>
</reference>
<dbReference type="Proteomes" id="UP000002051">
    <property type="component" value="Unassembled WGS sequence"/>
</dbReference>
<organism evidence="2 4">
    <name type="scientific">Medicago truncatula</name>
    <name type="common">Barrel medic</name>
    <name type="synonym">Medicago tribuloides</name>
    <dbReference type="NCBI Taxonomy" id="3880"/>
    <lineage>
        <taxon>Eukaryota</taxon>
        <taxon>Viridiplantae</taxon>
        <taxon>Streptophyta</taxon>
        <taxon>Embryophyta</taxon>
        <taxon>Tracheophyta</taxon>
        <taxon>Spermatophyta</taxon>
        <taxon>Magnoliopsida</taxon>
        <taxon>eudicotyledons</taxon>
        <taxon>Gunneridae</taxon>
        <taxon>Pentapetalae</taxon>
        <taxon>rosids</taxon>
        <taxon>fabids</taxon>
        <taxon>Fabales</taxon>
        <taxon>Fabaceae</taxon>
        <taxon>Papilionoideae</taxon>
        <taxon>50 kb inversion clade</taxon>
        <taxon>NPAAA clade</taxon>
        <taxon>Hologalegina</taxon>
        <taxon>IRL clade</taxon>
        <taxon>Trifolieae</taxon>
        <taxon>Medicago</taxon>
    </lineage>
</organism>
<dbReference type="EnsemblPlants" id="AES61641">
    <property type="protein sequence ID" value="AES61641"/>
    <property type="gene ID" value="MTR_1g086900"/>
</dbReference>
<keyword evidence="1" id="KW-1133">Transmembrane helix</keyword>
<dbReference type="PaxDb" id="3880-AES61641"/>
<keyword evidence="1" id="KW-0472">Membrane</keyword>
<dbReference type="EMBL" id="CM001217">
    <property type="protein sequence ID" value="AES61641.1"/>
    <property type="molecule type" value="Genomic_DNA"/>
</dbReference>
<protein>
    <submittedName>
        <fullName evidence="2">Transmembrane protein, putative</fullName>
    </submittedName>
</protein>